<organism evidence="1 2">
    <name type="scientific">Pedobacter cryoconitis</name>
    <dbReference type="NCBI Taxonomy" id="188932"/>
    <lineage>
        <taxon>Bacteria</taxon>
        <taxon>Pseudomonadati</taxon>
        <taxon>Bacteroidota</taxon>
        <taxon>Sphingobacteriia</taxon>
        <taxon>Sphingobacteriales</taxon>
        <taxon>Sphingobacteriaceae</taxon>
        <taxon>Pedobacter</taxon>
    </lineage>
</organism>
<gene>
    <name evidence="1" type="ORF">HDF25_000157</name>
</gene>
<evidence type="ECO:0000313" key="2">
    <source>
        <dbReference type="Proteomes" id="UP000521017"/>
    </source>
</evidence>
<comment type="caution">
    <text evidence="1">The sequence shown here is derived from an EMBL/GenBank/DDBJ whole genome shotgun (WGS) entry which is preliminary data.</text>
</comment>
<dbReference type="EMBL" id="JACHCC010000001">
    <property type="protein sequence ID" value="MBB6498033.1"/>
    <property type="molecule type" value="Genomic_DNA"/>
</dbReference>
<reference evidence="1 2" key="1">
    <citation type="submission" date="2020-08" db="EMBL/GenBank/DDBJ databases">
        <title>Genomic Encyclopedia of Type Strains, Phase IV (KMG-V): Genome sequencing to study the core and pangenomes of soil and plant-associated prokaryotes.</title>
        <authorList>
            <person name="Whitman W."/>
        </authorList>
    </citation>
    <scope>NUCLEOTIDE SEQUENCE [LARGE SCALE GENOMIC DNA]</scope>
    <source>
        <strain evidence="1 2">M2T3</strain>
    </source>
</reference>
<dbReference type="Proteomes" id="UP000521017">
    <property type="component" value="Unassembled WGS sequence"/>
</dbReference>
<sequence length="78" mass="9134">MLLLYNEMCVFLRWGVNISVSSFRSNEPKIWTIYDDVILQILNRTSNEENIYIICLCNCIVHVEYGSIGVIKNMFILN</sequence>
<accession>A0A7X0MI32</accession>
<name>A0A7X0MI32_9SPHI</name>
<proteinExistence type="predicted"/>
<dbReference type="AlphaFoldDB" id="A0A7X0MI32"/>
<evidence type="ECO:0000313" key="1">
    <source>
        <dbReference type="EMBL" id="MBB6498033.1"/>
    </source>
</evidence>
<protein>
    <submittedName>
        <fullName evidence="1">Uncharacterized protein</fullName>
    </submittedName>
</protein>